<dbReference type="EMBL" id="CP016286">
    <property type="protein sequence ID" value="ANP84443.1"/>
    <property type="molecule type" value="Genomic_DNA"/>
</dbReference>
<gene>
    <name evidence="2" type="ORF">BA011_00940</name>
</gene>
<dbReference type="AlphaFoldDB" id="A0A1B1C3T8"/>
<dbReference type="Proteomes" id="UP000092691">
    <property type="component" value="Chromosome"/>
</dbReference>
<dbReference type="RefSeq" id="WP_065279093.1">
    <property type="nucleotide sequence ID" value="NZ_CP016286.1"/>
</dbReference>
<feature type="chain" id="PRO_5008520539" evidence="1">
    <location>
        <begin position="20"/>
        <end position="111"/>
    </location>
</feature>
<accession>A0A1B1C3T8</accession>
<organism evidence="2 3">
    <name type="scientific">Rhizobium leguminosarum</name>
    <dbReference type="NCBI Taxonomy" id="384"/>
    <lineage>
        <taxon>Bacteria</taxon>
        <taxon>Pseudomonadati</taxon>
        <taxon>Pseudomonadota</taxon>
        <taxon>Alphaproteobacteria</taxon>
        <taxon>Hyphomicrobiales</taxon>
        <taxon>Rhizobiaceae</taxon>
        <taxon>Rhizobium/Agrobacterium group</taxon>
        <taxon>Rhizobium</taxon>
    </lineage>
</organism>
<protein>
    <submittedName>
        <fullName evidence="2">Uncharacterized protein</fullName>
    </submittedName>
</protein>
<sequence>MKRFAVTLMSALCTSVAHADDLAVLKKKAWSTAGQSGYVITYKHDGKIGKGAKVYCVSGGKPIYLVEGLDRGDGKKVGIGVGTDGVSGDLADDLAPGYMRWAIDVWRLTCR</sequence>
<evidence type="ECO:0000256" key="1">
    <source>
        <dbReference type="SAM" id="SignalP"/>
    </source>
</evidence>
<name>A0A1B1C3T8_RHILE</name>
<evidence type="ECO:0000313" key="3">
    <source>
        <dbReference type="Proteomes" id="UP000092691"/>
    </source>
</evidence>
<proteinExistence type="predicted"/>
<reference evidence="2 3" key="1">
    <citation type="submission" date="2016-06" db="EMBL/GenBank/DDBJ databases">
        <title>Microsymbionts genomes from the relict species Vavilovia formosa.</title>
        <authorList>
            <person name="Chirak E."/>
            <person name="Kimeklis A."/>
            <person name="Andronov E."/>
        </authorList>
    </citation>
    <scope>NUCLEOTIDE SEQUENCE [LARGE SCALE GENOMIC DNA]</scope>
    <source>
        <strain evidence="2 3">Vaf10</strain>
    </source>
</reference>
<evidence type="ECO:0000313" key="2">
    <source>
        <dbReference type="EMBL" id="ANP84443.1"/>
    </source>
</evidence>
<dbReference type="OrthoDB" id="8421000at2"/>
<feature type="signal peptide" evidence="1">
    <location>
        <begin position="1"/>
        <end position="19"/>
    </location>
</feature>
<keyword evidence="1" id="KW-0732">Signal</keyword>